<reference evidence="10 11" key="1">
    <citation type="submission" date="2011-10" db="EMBL/GenBank/DDBJ databases">
        <authorList>
            <person name="Genoscope - CEA"/>
        </authorList>
    </citation>
    <scope>NUCLEOTIDE SEQUENCE [LARGE SCALE GENOMIC DNA]</scope>
    <source>
        <strain evidence="10 11">RCC 1105</strain>
    </source>
</reference>
<sequence length="761" mass="84250">MAKKTREKKSPMGGGAGGGGAAKPKHSMSTENRTKGSAHGNSQRSAATVRRLKMYKQRPIRDKKGKILKQELQSKELPSTRIVPDRRWFGNTRVIGQKQLAEFRDEMAEKTADGYQVILKQKKLPLSLLADPEKGRSRRVKLLNQTPFSSVFGAKKTRKKPNLQMDDIMAMAQTAELAGEAYDEGIETGALHDRDLVTADDGVRKAGGDELFQKGQSKRIWGELYKVVDSSDVLIQVLDVRDPLGTRCEHLEKHLKMDAMKRHKHLILLLNKVDLVPAWVTKRWLYALSKEYPTIAFHASVTNPFGKGALLSVLRQFSRLRSDKQNISVGFIGYPNVGKSSVINALRTKRVCVTAPIPGETKVWQYVNLTKRIFLIDCPGVVYHDTEDTDTDAVLKGVVRIEKMDDAADHIPDVVARVKPEYLRRAYRVASWTSPTHFLEQVARNQGKLLKGGEPDLNSVAKSILFDWQRGRIPYFAPPPSLPPSEDVLAAVRDAKSAKNGGGGVSENVSKSERDAAEAMTQTARDLLVKQVNRRIPRANGLFDAEDARDDEIEDVEIESSDDEEDEDALDEDDEVEEVEDERGQTRKRSRAAAGSEEDDDEDEDGGEASESEDVEIDDDEDGPGLDDKILDKFGSDDDDEEEEDDKDKDEKDDDGDSDSDGYGEAGLSFESILADVRGDIKEKPAAPAGGGKSSARAKKKQAVVAKKKPAATKKKNREVRKGTVSFIKDNAGVDASSSQKKKKAAPARRPKSKRSDMLEM</sequence>
<dbReference type="InterPro" id="IPR012971">
    <property type="entry name" value="NOG2_N_dom"/>
</dbReference>
<dbReference type="InterPro" id="IPR024929">
    <property type="entry name" value="GNL2_CP_dom"/>
</dbReference>
<keyword evidence="3 7" id="KW-0342">GTP-binding</keyword>
<dbReference type="AlphaFoldDB" id="K8EQI9"/>
<dbReference type="InterPro" id="IPR050755">
    <property type="entry name" value="TRAFAC_YlqF/YawG_RiboMat"/>
</dbReference>
<keyword evidence="7" id="KW-0378">Hydrolase</keyword>
<evidence type="ECO:0000313" key="10">
    <source>
        <dbReference type="EMBL" id="CCO14685.1"/>
    </source>
</evidence>
<dbReference type="Gene3D" id="3.40.50.300">
    <property type="entry name" value="P-loop containing nucleotide triphosphate hydrolases"/>
    <property type="match status" value="1"/>
</dbReference>
<feature type="compositionally biased region" description="Acidic residues" evidence="8">
    <location>
        <begin position="596"/>
        <end position="625"/>
    </location>
</feature>
<comment type="subcellular location">
    <subcellularLocation>
        <location evidence="1 7">Nucleus</location>
        <location evidence="1 7">Nucleolus</location>
    </subcellularLocation>
</comment>
<feature type="compositionally biased region" description="Acidic residues" evidence="8">
    <location>
        <begin position="544"/>
        <end position="581"/>
    </location>
</feature>
<dbReference type="GO" id="GO:0005730">
    <property type="term" value="C:nucleolus"/>
    <property type="evidence" value="ECO:0007669"/>
    <property type="project" value="UniProtKB-SubCell"/>
</dbReference>
<evidence type="ECO:0000313" key="11">
    <source>
        <dbReference type="Proteomes" id="UP000198341"/>
    </source>
</evidence>
<dbReference type="GeneID" id="19018248"/>
<feature type="region of interest" description="Disordered" evidence="8">
    <location>
        <begin position="495"/>
        <end position="520"/>
    </location>
</feature>
<dbReference type="InterPro" id="IPR023179">
    <property type="entry name" value="GTP-bd_ortho_bundle_sf"/>
</dbReference>
<dbReference type="PROSITE" id="PS51721">
    <property type="entry name" value="G_CP"/>
    <property type="match status" value="1"/>
</dbReference>
<proteinExistence type="inferred from homology"/>
<organism evidence="10 11">
    <name type="scientific">Bathycoccus prasinos</name>
    <dbReference type="NCBI Taxonomy" id="41875"/>
    <lineage>
        <taxon>Eukaryota</taxon>
        <taxon>Viridiplantae</taxon>
        <taxon>Chlorophyta</taxon>
        <taxon>Mamiellophyceae</taxon>
        <taxon>Mamiellales</taxon>
        <taxon>Bathycoccaceae</taxon>
        <taxon>Bathycoccus</taxon>
    </lineage>
</organism>
<comment type="similarity">
    <text evidence="7">Belongs to the TRAFAC class YlqF/YawG GTPase family. RsgA subfamily.</text>
</comment>
<dbReference type="FunFam" id="1.10.1580.10:FF:000001">
    <property type="entry name" value="Nucleolar GTP-binding protein 2"/>
    <property type="match status" value="1"/>
</dbReference>
<dbReference type="InterPro" id="IPR027417">
    <property type="entry name" value="P-loop_NTPase"/>
</dbReference>
<feature type="compositionally biased region" description="Basic residues" evidence="8">
    <location>
        <begin position="696"/>
        <end position="719"/>
    </location>
</feature>
<keyword evidence="11" id="KW-1185">Reference proteome</keyword>
<dbReference type="eggNOG" id="KOG2423">
    <property type="taxonomic scope" value="Eukaryota"/>
</dbReference>
<evidence type="ECO:0000256" key="6">
    <source>
        <dbReference type="ARBA" id="ARBA00070018"/>
    </source>
</evidence>
<dbReference type="Pfam" id="PF08153">
    <property type="entry name" value="NGP1NT"/>
    <property type="match status" value="1"/>
</dbReference>
<dbReference type="InterPro" id="IPR030378">
    <property type="entry name" value="G_CP_dom"/>
</dbReference>
<feature type="compositionally biased region" description="Acidic residues" evidence="8">
    <location>
        <begin position="637"/>
        <end position="662"/>
    </location>
</feature>
<comment type="function">
    <text evidence="5 7">GTPase involved in pre-60S ribosomal subunit maturation.</text>
</comment>
<feature type="compositionally biased region" description="Gly residues" evidence="8">
    <location>
        <begin position="12"/>
        <end position="21"/>
    </location>
</feature>
<evidence type="ECO:0000256" key="8">
    <source>
        <dbReference type="SAM" id="MobiDB-lite"/>
    </source>
</evidence>
<dbReference type="STRING" id="41875.K8EQI9"/>
<feature type="compositionally biased region" description="Basic residues" evidence="8">
    <location>
        <begin position="740"/>
        <end position="753"/>
    </location>
</feature>
<name>K8EQI9_9CHLO</name>
<dbReference type="RefSeq" id="XP_007515806.1">
    <property type="nucleotide sequence ID" value="XM_007515744.1"/>
</dbReference>
<feature type="region of interest" description="Disordered" evidence="8">
    <location>
        <begin position="1"/>
        <end position="54"/>
    </location>
</feature>
<dbReference type="EMBL" id="FO082278">
    <property type="protein sequence ID" value="CCO14685.1"/>
    <property type="molecule type" value="Genomic_DNA"/>
</dbReference>
<dbReference type="Pfam" id="PF01926">
    <property type="entry name" value="MMR_HSR1"/>
    <property type="match status" value="1"/>
</dbReference>
<dbReference type="SUPFAM" id="SSF52540">
    <property type="entry name" value="P-loop containing nucleoside triphosphate hydrolases"/>
    <property type="match status" value="1"/>
</dbReference>
<dbReference type="PANTHER" id="PTHR11089">
    <property type="entry name" value="GTP-BINDING PROTEIN-RELATED"/>
    <property type="match status" value="1"/>
</dbReference>
<feature type="compositionally biased region" description="Basic and acidic residues" evidence="8">
    <location>
        <begin position="626"/>
        <end position="636"/>
    </location>
</feature>
<gene>
    <name evidence="10" type="ORF">Bathy01g05130</name>
</gene>
<protein>
    <recommendedName>
        <fullName evidence="6 7">Nuclear/nucleolar GTPase 2</fullName>
    </recommendedName>
</protein>
<dbReference type="InterPro" id="IPR006073">
    <property type="entry name" value="GTP-bd"/>
</dbReference>
<evidence type="ECO:0000256" key="3">
    <source>
        <dbReference type="ARBA" id="ARBA00023134"/>
    </source>
</evidence>
<evidence type="ECO:0000256" key="5">
    <source>
        <dbReference type="ARBA" id="ARBA00059990"/>
    </source>
</evidence>
<dbReference type="PANTHER" id="PTHR11089:SF9">
    <property type="entry name" value="NUCLEOLAR GTP-BINDING PROTEIN 2"/>
    <property type="match status" value="1"/>
</dbReference>
<dbReference type="PRINTS" id="PR00326">
    <property type="entry name" value="GTP1OBG"/>
</dbReference>
<keyword evidence="2 7" id="KW-0547">Nucleotide-binding</keyword>
<dbReference type="Gene3D" id="1.10.1580.10">
    <property type="match status" value="1"/>
</dbReference>
<accession>K8EQI9</accession>
<evidence type="ECO:0000256" key="2">
    <source>
        <dbReference type="ARBA" id="ARBA00022741"/>
    </source>
</evidence>
<dbReference type="GO" id="GO:0005525">
    <property type="term" value="F:GTP binding"/>
    <property type="evidence" value="ECO:0007669"/>
    <property type="project" value="UniProtKB-KW"/>
</dbReference>
<keyword evidence="4 7" id="KW-0539">Nucleus</keyword>
<dbReference type="CDD" id="cd01858">
    <property type="entry name" value="NGP_1"/>
    <property type="match status" value="1"/>
</dbReference>
<dbReference type="Proteomes" id="UP000198341">
    <property type="component" value="Chromosome 1"/>
</dbReference>
<evidence type="ECO:0000259" key="9">
    <source>
        <dbReference type="PROSITE" id="PS51721"/>
    </source>
</evidence>
<feature type="region of interest" description="Disordered" evidence="8">
    <location>
        <begin position="543"/>
        <end position="761"/>
    </location>
</feature>
<evidence type="ECO:0000256" key="7">
    <source>
        <dbReference type="RuleBase" id="RU364023"/>
    </source>
</evidence>
<evidence type="ECO:0000256" key="4">
    <source>
        <dbReference type="ARBA" id="ARBA00023242"/>
    </source>
</evidence>
<dbReference type="KEGG" id="bpg:Bathy01g05130"/>
<feature type="domain" description="CP-type G" evidence="9">
    <location>
        <begin position="221"/>
        <end position="384"/>
    </location>
</feature>
<dbReference type="OrthoDB" id="444945at2759"/>
<dbReference type="GO" id="GO:0016787">
    <property type="term" value="F:hydrolase activity"/>
    <property type="evidence" value="ECO:0007669"/>
    <property type="project" value="UniProtKB-KW"/>
</dbReference>
<evidence type="ECO:0000256" key="1">
    <source>
        <dbReference type="ARBA" id="ARBA00004604"/>
    </source>
</evidence>
<dbReference type="FunFam" id="3.40.50.300:FF:000559">
    <property type="entry name" value="Nuclear/nucleolar GTPase 2"/>
    <property type="match status" value="1"/>
</dbReference>